<feature type="region of interest" description="Disordered" evidence="6">
    <location>
        <begin position="163"/>
        <end position="193"/>
    </location>
</feature>
<evidence type="ECO:0000256" key="1">
    <source>
        <dbReference type="ARBA" id="ARBA00001938"/>
    </source>
</evidence>
<dbReference type="InterPro" id="IPR050743">
    <property type="entry name" value="2-oxoacid_DH_E2_comp"/>
</dbReference>
<dbReference type="PROSITE" id="PS00189">
    <property type="entry name" value="LIPOYL"/>
    <property type="match status" value="1"/>
</dbReference>
<evidence type="ECO:0000256" key="2">
    <source>
        <dbReference type="ARBA" id="ARBA00011484"/>
    </source>
</evidence>
<dbReference type="EC" id="2.3.1.61" evidence="8"/>
<comment type="cofactor">
    <cofactor evidence="1">
        <name>(R)-lipoate</name>
        <dbReference type="ChEBI" id="CHEBI:83088"/>
    </cofactor>
</comment>
<accession>A0A381F995</accession>
<evidence type="ECO:0000259" key="7">
    <source>
        <dbReference type="PROSITE" id="PS50968"/>
    </source>
</evidence>
<sequence length="205" mass="22415">MAEYKLLLPSMGEGVMEATVITWLFNEGDQVKEDDSVVEIATDKVDSDVPTPVSGKIVKILKQKDEVAKVGEAIAILEIEGEGGNTASEEVKTETTTPDAATIQAIEEPLNATATSHVEFSGDLYLSPLVKSIAQQENISESELKNHQRKRFRRKNYQRRYFSARCQQRKPASTGSSATSGSCSGDSYSTSSNFSAGNYNKYSCR</sequence>
<dbReference type="SUPFAM" id="SSF51230">
    <property type="entry name" value="Single hybrid motif"/>
    <property type="match status" value="1"/>
</dbReference>
<feature type="compositionally biased region" description="Low complexity" evidence="6">
    <location>
        <begin position="173"/>
        <end position="192"/>
    </location>
</feature>
<gene>
    <name evidence="8" type="primary">dlaT</name>
    <name evidence="8" type="ORF">NCTC13532_00167</name>
</gene>
<dbReference type="Gene3D" id="2.40.50.100">
    <property type="match status" value="1"/>
</dbReference>
<reference evidence="8 9" key="1">
    <citation type="submission" date="2018-06" db="EMBL/GenBank/DDBJ databases">
        <authorList>
            <consortium name="Pathogen Informatics"/>
            <person name="Doyle S."/>
        </authorList>
    </citation>
    <scope>NUCLEOTIDE SEQUENCE [LARGE SCALE GENOMIC DNA]</scope>
    <source>
        <strain evidence="8 9">NCTC13532</strain>
    </source>
</reference>
<evidence type="ECO:0000313" key="8">
    <source>
        <dbReference type="EMBL" id="SUX43053.1"/>
    </source>
</evidence>
<dbReference type="EMBL" id="UFVR01000004">
    <property type="protein sequence ID" value="SUX43053.1"/>
    <property type="molecule type" value="Genomic_DNA"/>
</dbReference>
<dbReference type="GO" id="GO:0005737">
    <property type="term" value="C:cytoplasm"/>
    <property type="evidence" value="ECO:0007669"/>
    <property type="project" value="TreeGrafter"/>
</dbReference>
<keyword evidence="5 8" id="KW-0012">Acyltransferase</keyword>
<dbReference type="GO" id="GO:0031405">
    <property type="term" value="F:lipoic acid binding"/>
    <property type="evidence" value="ECO:0007669"/>
    <property type="project" value="TreeGrafter"/>
</dbReference>
<feature type="domain" description="Lipoyl-binding" evidence="7">
    <location>
        <begin position="3"/>
        <end position="78"/>
    </location>
</feature>
<dbReference type="PANTHER" id="PTHR43178:SF5">
    <property type="entry name" value="LIPOAMIDE ACYLTRANSFERASE COMPONENT OF BRANCHED-CHAIN ALPHA-KETO ACID DEHYDROGENASE COMPLEX, MITOCHONDRIAL"/>
    <property type="match status" value="1"/>
</dbReference>
<evidence type="ECO:0000256" key="5">
    <source>
        <dbReference type="ARBA" id="ARBA00023315"/>
    </source>
</evidence>
<evidence type="ECO:0000256" key="6">
    <source>
        <dbReference type="SAM" id="MobiDB-lite"/>
    </source>
</evidence>
<evidence type="ECO:0000256" key="3">
    <source>
        <dbReference type="ARBA" id="ARBA00022679"/>
    </source>
</evidence>
<dbReference type="InterPro" id="IPR003016">
    <property type="entry name" value="2-oxoA_DH_lipoyl-BS"/>
</dbReference>
<evidence type="ECO:0000256" key="4">
    <source>
        <dbReference type="ARBA" id="ARBA00022823"/>
    </source>
</evidence>
<keyword evidence="4" id="KW-0450">Lipoyl</keyword>
<dbReference type="CDD" id="cd06849">
    <property type="entry name" value="lipoyl_domain"/>
    <property type="match status" value="1"/>
</dbReference>
<dbReference type="PANTHER" id="PTHR43178">
    <property type="entry name" value="DIHYDROLIPOAMIDE ACETYLTRANSFERASE COMPONENT OF PYRUVATE DEHYDROGENASE COMPLEX"/>
    <property type="match status" value="1"/>
</dbReference>
<dbReference type="Pfam" id="PF00364">
    <property type="entry name" value="Biotin_lipoyl"/>
    <property type="match status" value="1"/>
</dbReference>
<protein>
    <submittedName>
        <fullName evidence="8">Dihydrolipoyllysine-residue succinyltransferase component of 2-oxoglutarate dehydrogenase complex</fullName>
        <ecNumber evidence="8">2.3.1.61</ecNumber>
    </submittedName>
</protein>
<dbReference type="Proteomes" id="UP000254282">
    <property type="component" value="Unassembled WGS sequence"/>
</dbReference>
<organism evidence="8 9">
    <name type="scientific">Chryseobacterium indoltheticum</name>
    <dbReference type="NCBI Taxonomy" id="254"/>
    <lineage>
        <taxon>Bacteria</taxon>
        <taxon>Pseudomonadati</taxon>
        <taxon>Bacteroidota</taxon>
        <taxon>Flavobacteriia</taxon>
        <taxon>Flavobacteriales</taxon>
        <taxon>Weeksellaceae</taxon>
        <taxon>Chryseobacterium group</taxon>
        <taxon>Chryseobacterium</taxon>
    </lineage>
</organism>
<evidence type="ECO:0000313" key="9">
    <source>
        <dbReference type="Proteomes" id="UP000254282"/>
    </source>
</evidence>
<comment type="subunit">
    <text evidence="2">Forms a 24-polypeptide structural core with octahedral symmetry.</text>
</comment>
<dbReference type="GO" id="GO:0004149">
    <property type="term" value="F:dihydrolipoyllysine-residue succinyltransferase activity"/>
    <property type="evidence" value="ECO:0007669"/>
    <property type="project" value="UniProtKB-EC"/>
</dbReference>
<dbReference type="PROSITE" id="PS50968">
    <property type="entry name" value="BIOTINYL_LIPOYL"/>
    <property type="match status" value="1"/>
</dbReference>
<dbReference type="GO" id="GO:0016407">
    <property type="term" value="F:acetyltransferase activity"/>
    <property type="evidence" value="ECO:0007669"/>
    <property type="project" value="TreeGrafter"/>
</dbReference>
<dbReference type="AlphaFoldDB" id="A0A381F995"/>
<proteinExistence type="predicted"/>
<dbReference type="InterPro" id="IPR000089">
    <property type="entry name" value="Biotin_lipoyl"/>
</dbReference>
<name>A0A381F995_9FLAO</name>
<keyword evidence="3 8" id="KW-0808">Transferase</keyword>
<dbReference type="InterPro" id="IPR011053">
    <property type="entry name" value="Single_hybrid_motif"/>
</dbReference>